<dbReference type="InterPro" id="IPR008407">
    <property type="entry name" value="Brnchd-chn_aa_trnsp_AzlD"/>
</dbReference>
<keyword evidence="1" id="KW-1133">Transmembrane helix</keyword>
<feature type="transmembrane region" description="Helical" evidence="1">
    <location>
        <begin position="41"/>
        <end position="60"/>
    </location>
</feature>
<reference evidence="2 3" key="1">
    <citation type="submission" date="2018-10" db="EMBL/GenBank/DDBJ databases">
        <title>Phylogenomics of Brevibacillus.</title>
        <authorList>
            <person name="Dunlap C."/>
        </authorList>
    </citation>
    <scope>NUCLEOTIDE SEQUENCE [LARGE SCALE GENOMIC DNA]</scope>
    <source>
        <strain evidence="2 3">JCM 15716</strain>
    </source>
</reference>
<evidence type="ECO:0000256" key="1">
    <source>
        <dbReference type="SAM" id="Phobius"/>
    </source>
</evidence>
<gene>
    <name evidence="2" type="ORF">EDM56_12275</name>
</gene>
<accession>A0A3M8DPM3</accession>
<dbReference type="OrthoDB" id="7870017at2"/>
<proteinExistence type="predicted"/>
<feature type="transmembrane region" description="Helical" evidence="1">
    <location>
        <begin position="6"/>
        <end position="29"/>
    </location>
</feature>
<dbReference type="Proteomes" id="UP000271031">
    <property type="component" value="Unassembled WGS sequence"/>
</dbReference>
<evidence type="ECO:0000313" key="3">
    <source>
        <dbReference type="Proteomes" id="UP000271031"/>
    </source>
</evidence>
<evidence type="ECO:0000313" key="2">
    <source>
        <dbReference type="EMBL" id="RNB89924.1"/>
    </source>
</evidence>
<protein>
    <submittedName>
        <fullName evidence="2">AzlD domain-containing protein</fullName>
    </submittedName>
</protein>
<feature type="transmembrane region" description="Helical" evidence="1">
    <location>
        <begin position="89"/>
        <end position="108"/>
    </location>
</feature>
<dbReference type="Pfam" id="PF05437">
    <property type="entry name" value="AzlD"/>
    <property type="match status" value="1"/>
</dbReference>
<keyword evidence="1" id="KW-0472">Membrane</keyword>
<name>A0A3M8DPM3_9BACL</name>
<keyword evidence="3" id="KW-1185">Reference proteome</keyword>
<keyword evidence="1" id="KW-0812">Transmembrane</keyword>
<dbReference type="AlphaFoldDB" id="A0A3M8DPM3"/>
<dbReference type="RefSeq" id="WP_122918177.1">
    <property type="nucleotide sequence ID" value="NZ_RHHQ01000008.1"/>
</dbReference>
<dbReference type="EMBL" id="RHHQ01000008">
    <property type="protein sequence ID" value="RNB89924.1"/>
    <property type="molecule type" value="Genomic_DNA"/>
</dbReference>
<sequence length="110" mass="12357">MEVRWGIFLIIIGSALVTFLPRVIPLMVLSRFELPSWAMRWLHYVPISVMAALIGQELLLHDGQLAGLRDNIELFAALPTFFVAIKTRSLLGTVVVGVISTMVLRFFFAL</sequence>
<comment type="caution">
    <text evidence="2">The sequence shown here is derived from an EMBL/GenBank/DDBJ whole genome shotgun (WGS) entry which is preliminary data.</text>
</comment>
<organism evidence="2 3">
    <name type="scientific">Brevibacillus fluminis</name>
    <dbReference type="NCBI Taxonomy" id="511487"/>
    <lineage>
        <taxon>Bacteria</taxon>
        <taxon>Bacillati</taxon>
        <taxon>Bacillota</taxon>
        <taxon>Bacilli</taxon>
        <taxon>Bacillales</taxon>
        <taxon>Paenibacillaceae</taxon>
        <taxon>Brevibacillus</taxon>
    </lineage>
</organism>